<keyword evidence="1" id="KW-0472">Membrane</keyword>
<protein>
    <submittedName>
        <fullName evidence="3">SNARE associated Golgi protein</fullName>
    </submittedName>
</protein>
<keyword evidence="4" id="KW-1185">Reference proteome</keyword>
<dbReference type="Pfam" id="PF09335">
    <property type="entry name" value="VTT_dom"/>
    <property type="match status" value="1"/>
</dbReference>
<evidence type="ECO:0000259" key="2">
    <source>
        <dbReference type="Pfam" id="PF09335"/>
    </source>
</evidence>
<dbReference type="EMBL" id="PDJC01000001">
    <property type="protein sequence ID" value="PFG16578.1"/>
    <property type="molecule type" value="Genomic_DNA"/>
</dbReference>
<keyword evidence="1" id="KW-0812">Transmembrane</keyword>
<feature type="transmembrane region" description="Helical" evidence="1">
    <location>
        <begin position="92"/>
        <end position="113"/>
    </location>
</feature>
<name>A0A2A9CQG0_9ACTN</name>
<dbReference type="InterPro" id="IPR032816">
    <property type="entry name" value="VTT_dom"/>
</dbReference>
<dbReference type="Proteomes" id="UP000226079">
    <property type="component" value="Unassembled WGS sequence"/>
</dbReference>
<comment type="caution">
    <text evidence="3">The sequence shown here is derived from an EMBL/GenBank/DDBJ whole genome shotgun (WGS) entry which is preliminary data.</text>
</comment>
<keyword evidence="1" id="KW-1133">Transmembrane helix</keyword>
<dbReference type="AlphaFoldDB" id="A0A2A9CQG0"/>
<feature type="transmembrane region" description="Helical" evidence="1">
    <location>
        <begin position="125"/>
        <end position="149"/>
    </location>
</feature>
<reference evidence="3 4" key="1">
    <citation type="submission" date="2017-10" db="EMBL/GenBank/DDBJ databases">
        <title>Sequencing the genomes of 1000 actinobacteria strains.</title>
        <authorList>
            <person name="Klenk H.-P."/>
        </authorList>
    </citation>
    <scope>NUCLEOTIDE SEQUENCE [LARGE SCALE GENOMIC DNA]</scope>
    <source>
        <strain evidence="3 4">DSM 15597</strain>
    </source>
</reference>
<evidence type="ECO:0000313" key="4">
    <source>
        <dbReference type="Proteomes" id="UP000226079"/>
    </source>
</evidence>
<sequence length="157" mass="16563">MDPTKWNVPFPAIVAALFAIVVLRAGSTYLVGRLAAYGARKTRLARLLDSPAFAAASARVDRYGAPVVGLSFLTIGFQTLANLAAGATRMRWIHYLPALALGGLAWALIYATIGTVGLDLFGRLYALSPVGAISALVAVVALIAGYITWQHHRAAKA</sequence>
<dbReference type="RefSeq" id="WP_245840767.1">
    <property type="nucleotide sequence ID" value="NZ_PDJC01000001.1"/>
</dbReference>
<evidence type="ECO:0000256" key="1">
    <source>
        <dbReference type="SAM" id="Phobius"/>
    </source>
</evidence>
<feature type="domain" description="VTT" evidence="2">
    <location>
        <begin position="14"/>
        <end position="115"/>
    </location>
</feature>
<proteinExistence type="predicted"/>
<gene>
    <name evidence="3" type="ORF">ATK74_1125</name>
</gene>
<evidence type="ECO:0000313" key="3">
    <source>
        <dbReference type="EMBL" id="PFG16578.1"/>
    </source>
</evidence>
<accession>A0A2A9CQG0</accession>
<organism evidence="3 4">
    <name type="scientific">Propionicimonas paludicola</name>
    <dbReference type="NCBI Taxonomy" id="185243"/>
    <lineage>
        <taxon>Bacteria</taxon>
        <taxon>Bacillati</taxon>
        <taxon>Actinomycetota</taxon>
        <taxon>Actinomycetes</taxon>
        <taxon>Propionibacteriales</taxon>
        <taxon>Nocardioidaceae</taxon>
        <taxon>Propionicimonas</taxon>
    </lineage>
</organism>
<feature type="transmembrane region" description="Helical" evidence="1">
    <location>
        <begin position="12"/>
        <end position="32"/>
    </location>
</feature>